<proteinExistence type="inferred from homology"/>
<evidence type="ECO:0000313" key="6">
    <source>
        <dbReference type="Proteomes" id="UP000020681"/>
    </source>
</evidence>
<name>A0ABP3ADM2_MYCUL</name>
<dbReference type="PANTHER" id="PTHR46766:SF1">
    <property type="entry name" value="GLUTAMINE-RICH PROTEIN 2"/>
    <property type="match status" value="1"/>
</dbReference>
<dbReference type="Pfam" id="PF18878">
    <property type="entry name" value="PPE-PPW"/>
    <property type="match status" value="1"/>
</dbReference>
<dbReference type="PANTHER" id="PTHR46766">
    <property type="entry name" value="GLUTAMINE-RICH PROTEIN 2"/>
    <property type="match status" value="1"/>
</dbReference>
<dbReference type="EMBL" id="JAOL01000131">
    <property type="protein sequence ID" value="EUA88969.1"/>
    <property type="molecule type" value="Genomic_DNA"/>
</dbReference>
<organism evidence="5 6">
    <name type="scientific">Mycobacterium ulcerans str. Harvey</name>
    <dbReference type="NCBI Taxonomy" id="1299332"/>
    <lineage>
        <taxon>Bacteria</taxon>
        <taxon>Bacillati</taxon>
        <taxon>Actinomycetota</taxon>
        <taxon>Actinomycetes</taxon>
        <taxon>Mycobacteriales</taxon>
        <taxon>Mycobacteriaceae</taxon>
        <taxon>Mycobacterium</taxon>
        <taxon>Mycobacterium ulcerans group</taxon>
    </lineage>
</organism>
<keyword evidence="6" id="KW-1185">Reference proteome</keyword>
<evidence type="ECO:0000259" key="3">
    <source>
        <dbReference type="Pfam" id="PF00823"/>
    </source>
</evidence>
<dbReference type="Gene3D" id="1.20.1260.20">
    <property type="entry name" value="PPE superfamily"/>
    <property type="match status" value="1"/>
</dbReference>
<comment type="similarity">
    <text evidence="1">Belongs to the mycobacterial PPE family.</text>
</comment>
<dbReference type="Pfam" id="PF00823">
    <property type="entry name" value="PPE"/>
    <property type="match status" value="1"/>
</dbReference>
<evidence type="ECO:0000256" key="1">
    <source>
        <dbReference type="ARBA" id="ARBA00010652"/>
    </source>
</evidence>
<sequence length="468" mass="47213">MASPPEVHSSLLSTGPGPGGILVAAAGWLSLGALFEATAAEVDHQICEAIRLWQGRAADDYVAAHTPYVVWLDHAAIVCQRAGAALQMMVAAYGDALAEMPTMAELQENHAVHGVLVATNFFGLNGVPIAVNEADYVRMWIQAADVMGVYESCTSAALLEVPPTCPSPVLVNPGVEGVGNATSWSGFADSDEFSVSSFNDGVLGLDVAVAGELCEFDPFDGLDLDGCQLVSVSTTQGFGAAMDVTAAPGSPLSGAALAPTGHICAGVPLATSTPLGVTRHVGDLQMMAARDNSDRAVVDAPHEILVSDSRGGTAQSGASGSVRPGVGSASVVQAASPGRPVSELAGGRGAGTVGFAGVSATGTKVRPAGLSATGGGEFGSGAGVPVLPATWPLQVVGSTSGSGSRRRPCESTPPTTTDDPERNSWQPFPPASAGAMASRSWPPTGIRCASGMPPSSATLRYEIANPAR</sequence>
<gene>
    <name evidence="5" type="ORF">I551_4571</name>
</gene>
<reference evidence="5 6" key="1">
    <citation type="submission" date="2014-01" db="EMBL/GenBank/DDBJ databases">
        <authorList>
            <person name="Dobos K."/>
            <person name="Lenaerts A."/>
            <person name="Ordway D."/>
            <person name="DeGroote M.A."/>
            <person name="Parker T."/>
            <person name="Sizemore C."/>
            <person name="Tallon L.J."/>
            <person name="Sadzewicz L.K."/>
            <person name="Sengamalay N."/>
            <person name="Fraser C.M."/>
            <person name="Hine E."/>
            <person name="Shefchek K.A."/>
            <person name="Das S.P."/>
            <person name="Tettelin H."/>
        </authorList>
    </citation>
    <scope>NUCLEOTIDE SEQUENCE [LARGE SCALE GENOMIC DNA]</scope>
    <source>
        <strain evidence="5 6">Harvey</strain>
    </source>
</reference>
<dbReference type="SUPFAM" id="SSF140459">
    <property type="entry name" value="PE/PPE dimer-like"/>
    <property type="match status" value="1"/>
</dbReference>
<dbReference type="Proteomes" id="UP000020681">
    <property type="component" value="Unassembled WGS sequence"/>
</dbReference>
<dbReference type="InterPro" id="IPR043641">
    <property type="entry name" value="PPE-PPW_C"/>
</dbReference>
<evidence type="ECO:0000313" key="5">
    <source>
        <dbReference type="EMBL" id="EUA88969.1"/>
    </source>
</evidence>
<feature type="region of interest" description="Disordered" evidence="2">
    <location>
        <begin position="394"/>
        <end position="468"/>
    </location>
</feature>
<comment type="caution">
    <text evidence="5">The sequence shown here is derived from an EMBL/GenBank/DDBJ whole genome shotgun (WGS) entry which is preliminary data.</text>
</comment>
<feature type="domain" description="PPE-PPW subfamily C-terminal" evidence="4">
    <location>
        <begin position="345"/>
        <end position="391"/>
    </location>
</feature>
<evidence type="ECO:0000256" key="2">
    <source>
        <dbReference type="SAM" id="MobiDB-lite"/>
    </source>
</evidence>
<protein>
    <submittedName>
        <fullName evidence="5">PPE family protein</fullName>
    </submittedName>
</protein>
<dbReference type="InterPro" id="IPR038332">
    <property type="entry name" value="PPE_sf"/>
</dbReference>
<accession>A0ABP3ADM2</accession>
<feature type="domain" description="PPE" evidence="3">
    <location>
        <begin position="1"/>
        <end position="161"/>
    </location>
</feature>
<evidence type="ECO:0000259" key="4">
    <source>
        <dbReference type="Pfam" id="PF18878"/>
    </source>
</evidence>
<dbReference type="InterPro" id="IPR000030">
    <property type="entry name" value="PPE_dom"/>
</dbReference>